<evidence type="ECO:0000256" key="3">
    <source>
        <dbReference type="ARBA" id="ARBA00022679"/>
    </source>
</evidence>
<evidence type="ECO:0000256" key="2">
    <source>
        <dbReference type="ARBA" id="ARBA00009747"/>
    </source>
</evidence>
<evidence type="ECO:0000313" key="11">
    <source>
        <dbReference type="EMBL" id="CCO66682.1"/>
    </source>
</evidence>
<accession>K8F3P2</accession>
<evidence type="ECO:0000313" key="12">
    <source>
        <dbReference type="Proteomes" id="UP000198341"/>
    </source>
</evidence>
<dbReference type="KEGG" id="bpg:Bathy09g00020"/>
<feature type="region of interest" description="Disordered" evidence="10">
    <location>
        <begin position="25"/>
        <end position="53"/>
    </location>
</feature>
<dbReference type="InterPro" id="IPR003846">
    <property type="entry name" value="SelO"/>
</dbReference>
<name>K8F3P2_9CHLO</name>
<comment type="similarity">
    <text evidence="2">Belongs to the SELO family.</text>
</comment>
<dbReference type="Proteomes" id="UP000198341">
    <property type="component" value="Chromosome 9"/>
</dbReference>
<evidence type="ECO:0000256" key="9">
    <source>
        <dbReference type="ARBA" id="ARBA00031547"/>
    </source>
</evidence>
<evidence type="ECO:0000256" key="7">
    <source>
        <dbReference type="ARBA" id="ARBA00022840"/>
    </source>
</evidence>
<proteinExistence type="inferred from homology"/>
<dbReference type="GO" id="GO:0046872">
    <property type="term" value="F:metal ion binding"/>
    <property type="evidence" value="ECO:0007669"/>
    <property type="project" value="UniProtKB-KW"/>
</dbReference>
<comment type="cofactor">
    <cofactor evidence="1">
        <name>Mg(2+)</name>
        <dbReference type="ChEBI" id="CHEBI:18420"/>
    </cofactor>
</comment>
<dbReference type="OrthoDB" id="10254721at2759"/>
<dbReference type="RefSeq" id="XP_007511122.1">
    <property type="nucleotide sequence ID" value="XM_007511060.1"/>
</dbReference>
<dbReference type="GO" id="GO:0070733">
    <property type="term" value="F:AMPylase activity"/>
    <property type="evidence" value="ECO:0007669"/>
    <property type="project" value="TreeGrafter"/>
</dbReference>
<dbReference type="STRING" id="41875.K8F3P2"/>
<dbReference type="EMBL" id="FO082270">
    <property type="protein sequence ID" value="CCO66682.1"/>
    <property type="molecule type" value="Genomic_DNA"/>
</dbReference>
<evidence type="ECO:0000256" key="10">
    <source>
        <dbReference type="SAM" id="MobiDB-lite"/>
    </source>
</evidence>
<dbReference type="PANTHER" id="PTHR32057">
    <property type="entry name" value="PROTEIN ADENYLYLTRANSFERASE SELO, MITOCHONDRIAL"/>
    <property type="match status" value="1"/>
</dbReference>
<keyword evidence="4" id="KW-0548">Nucleotidyltransferase</keyword>
<organism evidence="11 12">
    <name type="scientific">Bathycoccus prasinos</name>
    <dbReference type="NCBI Taxonomy" id="41875"/>
    <lineage>
        <taxon>Eukaryota</taxon>
        <taxon>Viridiplantae</taxon>
        <taxon>Chlorophyta</taxon>
        <taxon>Mamiellophyceae</taxon>
        <taxon>Mamiellales</taxon>
        <taxon>Bathycoccaceae</taxon>
        <taxon>Bathycoccus</taxon>
    </lineage>
</organism>
<evidence type="ECO:0000256" key="6">
    <source>
        <dbReference type="ARBA" id="ARBA00022741"/>
    </source>
</evidence>
<gene>
    <name evidence="11" type="ORF">Bathy09g00020</name>
</gene>
<evidence type="ECO:0000256" key="4">
    <source>
        <dbReference type="ARBA" id="ARBA00022695"/>
    </source>
</evidence>
<evidence type="ECO:0000256" key="8">
    <source>
        <dbReference type="ARBA" id="ARBA00022842"/>
    </source>
</evidence>
<dbReference type="GO" id="GO:0005739">
    <property type="term" value="C:mitochondrion"/>
    <property type="evidence" value="ECO:0007669"/>
    <property type="project" value="TreeGrafter"/>
</dbReference>
<feature type="compositionally biased region" description="Basic residues" evidence="10">
    <location>
        <begin position="44"/>
        <end position="53"/>
    </location>
</feature>
<dbReference type="PANTHER" id="PTHR32057:SF14">
    <property type="entry name" value="PROTEIN ADENYLYLTRANSFERASE SELO, MITOCHONDRIAL"/>
    <property type="match status" value="1"/>
</dbReference>
<dbReference type="AlphaFoldDB" id="K8F3P2"/>
<keyword evidence="7" id="KW-0067">ATP-binding</keyword>
<keyword evidence="3" id="KW-0808">Transferase</keyword>
<evidence type="ECO:0000256" key="5">
    <source>
        <dbReference type="ARBA" id="ARBA00022723"/>
    </source>
</evidence>
<reference evidence="11 12" key="1">
    <citation type="submission" date="2011-10" db="EMBL/GenBank/DDBJ databases">
        <authorList>
            <person name="Genoscope - CEA"/>
        </authorList>
    </citation>
    <scope>NUCLEOTIDE SEQUENCE [LARGE SCALE GENOMIC DNA]</scope>
    <source>
        <strain evidence="11 12">RCC 1105</strain>
    </source>
</reference>
<dbReference type="GeneID" id="19013509"/>
<dbReference type="eggNOG" id="KOG2542">
    <property type="taxonomic scope" value="Eukaryota"/>
</dbReference>
<keyword evidence="12" id="KW-1185">Reference proteome</keyword>
<protein>
    <recommendedName>
        <fullName evidence="9">Selenoprotein O</fullName>
    </recommendedName>
</protein>
<sequence length="625" mass="69246">MTSAAAGNSGAREAVEDRLESISNHSWVEKLNPDPETDVNAPNRKSRRVKSGHFVRVQPTPLKRPALIIHSKKVLEDIGLCEGDESSETFVRFFSGDSDAIPGMKTWATPYALSIMGQKHTSNCPFGTGEGYGDGRAISVGEVLNPKTNQRYELQLKGGGQTPFCRGADGRAVLRSSIREFIASEAMDALGIPTTRALSLIRSEGGDVSNRPWYSASVEKQVSKQLNEVTVDDPRLARFDASEREAIVGRVRAQKRDPDTMIQEPNAITTRVAPSFLRVGHLDLFSRRASKPDASPLQKQELEMLVRHCYFREFSEENDSWSSTAPIEDVARAVLEKSAAGIAFCVAEWLRVGFCQGNFNADNCLVAGRTMDYGPFGFLDAYDPAFAKWTGSGDHFAFAAQPQAAVANYFTLCSALSTLLKGKEAEGNVLIETFAKTIENEVTNVWAKKLGFRDDAPSSSKAAARDLYDETIQDLLYRHRADWTMFWRELSNAAPDLISRKMSAKEAFSTFLEKKAFYKSTFSEQEIEMWTKALDAWIAALRTSGENESTAGEIVSRMRLANPKYVPREYMLVEAYEAAEVGDYSVLRDVFKACCENPYDEGENSKYYGLAPEESLSKGGIAFMS</sequence>
<keyword evidence="8" id="KW-0460">Magnesium</keyword>
<evidence type="ECO:0000256" key="1">
    <source>
        <dbReference type="ARBA" id="ARBA00001946"/>
    </source>
</evidence>
<dbReference type="GO" id="GO:0005524">
    <property type="term" value="F:ATP binding"/>
    <property type="evidence" value="ECO:0007669"/>
    <property type="project" value="UniProtKB-KW"/>
</dbReference>
<keyword evidence="5" id="KW-0479">Metal-binding</keyword>
<keyword evidence="6" id="KW-0547">Nucleotide-binding</keyword>
<dbReference type="Pfam" id="PF02696">
    <property type="entry name" value="SelO"/>
    <property type="match status" value="2"/>
</dbReference>